<dbReference type="InterPro" id="IPR052523">
    <property type="entry name" value="Trichothecene_AcTrans"/>
</dbReference>
<comment type="caution">
    <text evidence="2">The sequence shown here is derived from an EMBL/GenBank/DDBJ whole genome shotgun (WGS) entry which is preliminary data.</text>
</comment>
<evidence type="ECO:0000313" key="2">
    <source>
        <dbReference type="EMBL" id="ROW03248.1"/>
    </source>
</evidence>
<dbReference type="PANTHER" id="PTHR42791">
    <property type="entry name" value="GNAT FAMILY ACETYLTRANSFERASE"/>
    <property type="match status" value="1"/>
</dbReference>
<feature type="signal peptide" evidence="1">
    <location>
        <begin position="1"/>
        <end position="26"/>
    </location>
</feature>
<organism evidence="2 3">
    <name type="scientific">Cytospora chrysosperma</name>
    <name type="common">Cytospora canker fungus</name>
    <name type="synonym">Sphaeria chrysosperma</name>
    <dbReference type="NCBI Taxonomy" id="252740"/>
    <lineage>
        <taxon>Eukaryota</taxon>
        <taxon>Fungi</taxon>
        <taxon>Dikarya</taxon>
        <taxon>Ascomycota</taxon>
        <taxon>Pezizomycotina</taxon>
        <taxon>Sordariomycetes</taxon>
        <taxon>Sordariomycetidae</taxon>
        <taxon>Diaporthales</taxon>
        <taxon>Cytosporaceae</taxon>
        <taxon>Cytospora</taxon>
    </lineage>
</organism>
<accession>A0A423WIV9</accession>
<name>A0A423WIV9_CYTCH</name>
<dbReference type="SUPFAM" id="SSF55729">
    <property type="entry name" value="Acyl-CoA N-acyltransferases (Nat)"/>
    <property type="match status" value="1"/>
</dbReference>
<dbReference type="PANTHER" id="PTHR42791:SF2">
    <property type="entry name" value="N-ACETYLTRANSFERASE DOMAIN-CONTAINING PROTEIN"/>
    <property type="match status" value="1"/>
</dbReference>
<feature type="chain" id="PRO_5019255729" description="N-acetyltransferase domain-containing protein" evidence="1">
    <location>
        <begin position="27"/>
        <end position="323"/>
    </location>
</feature>
<evidence type="ECO:0000313" key="3">
    <source>
        <dbReference type="Proteomes" id="UP000284375"/>
    </source>
</evidence>
<dbReference type="Gene3D" id="3.40.630.30">
    <property type="match status" value="1"/>
</dbReference>
<proteinExistence type="predicted"/>
<reference evidence="2 3" key="1">
    <citation type="submission" date="2015-09" db="EMBL/GenBank/DDBJ databases">
        <title>Host preference determinants of Valsa canker pathogens revealed by comparative genomics.</title>
        <authorList>
            <person name="Yin Z."/>
            <person name="Huang L."/>
        </authorList>
    </citation>
    <scope>NUCLEOTIDE SEQUENCE [LARGE SCALE GENOMIC DNA]</scope>
    <source>
        <strain evidence="2 3">YSFL</strain>
    </source>
</reference>
<keyword evidence="1" id="KW-0732">Signal</keyword>
<dbReference type="Proteomes" id="UP000284375">
    <property type="component" value="Unassembled WGS sequence"/>
</dbReference>
<sequence>MRSLYTIPSILPSLLILILTLSPTSATPHQKPLGPSSPPPSSPATIPHTFRYATLDDIDDITTVWYDAFRPAPLWDYVRQFANDVDPLYTWTCQRDSFLRMLQDETRGLNATVITVQVPDDGSSSSSSLETATATRERVVSVAIWDFNETRPRRSQDSPYPLSPVLPFLTPVGAHDSVSSSSSSSSAPAASPFNCSARLDTNLTRALPLSRLSEEAQETYLRSALGPQLYLMLLATHPGWDGNGFGAEQLRWGKAQLGRLGGGGGGGGGLPLTLMASPAGYPLYASKGFEGLKNVTVERLDGKGVFWLEMMKFVPGGGGADEL</sequence>
<dbReference type="EMBL" id="LJZO01000003">
    <property type="protein sequence ID" value="ROW03248.1"/>
    <property type="molecule type" value="Genomic_DNA"/>
</dbReference>
<keyword evidence="3" id="KW-1185">Reference proteome</keyword>
<protein>
    <recommendedName>
        <fullName evidence="4">N-acetyltransferase domain-containing protein</fullName>
    </recommendedName>
</protein>
<dbReference type="InterPro" id="IPR016181">
    <property type="entry name" value="Acyl_CoA_acyltransferase"/>
</dbReference>
<evidence type="ECO:0000256" key="1">
    <source>
        <dbReference type="SAM" id="SignalP"/>
    </source>
</evidence>
<gene>
    <name evidence="2" type="ORF">VSDG_01569</name>
</gene>
<dbReference type="OrthoDB" id="4738875at2759"/>
<evidence type="ECO:0008006" key="4">
    <source>
        <dbReference type="Google" id="ProtNLM"/>
    </source>
</evidence>
<dbReference type="AlphaFoldDB" id="A0A423WIV9"/>